<evidence type="ECO:0000313" key="2">
    <source>
        <dbReference type="EMBL" id="KAF2165139.1"/>
    </source>
</evidence>
<organism evidence="2 3">
    <name type="scientific">Zasmidium cellare ATCC 36951</name>
    <dbReference type="NCBI Taxonomy" id="1080233"/>
    <lineage>
        <taxon>Eukaryota</taxon>
        <taxon>Fungi</taxon>
        <taxon>Dikarya</taxon>
        <taxon>Ascomycota</taxon>
        <taxon>Pezizomycotina</taxon>
        <taxon>Dothideomycetes</taxon>
        <taxon>Dothideomycetidae</taxon>
        <taxon>Mycosphaerellales</taxon>
        <taxon>Mycosphaerellaceae</taxon>
        <taxon>Zasmidium</taxon>
    </lineage>
</organism>
<dbReference type="EMBL" id="ML993601">
    <property type="protein sequence ID" value="KAF2165139.1"/>
    <property type="molecule type" value="Genomic_DNA"/>
</dbReference>
<dbReference type="AlphaFoldDB" id="A0A6A6CHH3"/>
<name>A0A6A6CHH3_ZASCE</name>
<feature type="region of interest" description="Disordered" evidence="1">
    <location>
        <begin position="1"/>
        <end position="23"/>
    </location>
</feature>
<protein>
    <submittedName>
        <fullName evidence="2">Uncharacterized protein</fullName>
    </submittedName>
</protein>
<keyword evidence="3" id="KW-1185">Reference proteome</keyword>
<accession>A0A6A6CHH3</accession>
<dbReference type="RefSeq" id="XP_033666028.1">
    <property type="nucleotide sequence ID" value="XM_033807278.1"/>
</dbReference>
<dbReference type="GeneID" id="54560550"/>
<evidence type="ECO:0000256" key="1">
    <source>
        <dbReference type="SAM" id="MobiDB-lite"/>
    </source>
</evidence>
<evidence type="ECO:0000313" key="3">
    <source>
        <dbReference type="Proteomes" id="UP000799537"/>
    </source>
</evidence>
<reference evidence="2" key="1">
    <citation type="journal article" date="2020" name="Stud. Mycol.">
        <title>101 Dothideomycetes genomes: a test case for predicting lifestyles and emergence of pathogens.</title>
        <authorList>
            <person name="Haridas S."/>
            <person name="Albert R."/>
            <person name="Binder M."/>
            <person name="Bloem J."/>
            <person name="Labutti K."/>
            <person name="Salamov A."/>
            <person name="Andreopoulos B."/>
            <person name="Baker S."/>
            <person name="Barry K."/>
            <person name="Bills G."/>
            <person name="Bluhm B."/>
            <person name="Cannon C."/>
            <person name="Castanera R."/>
            <person name="Culley D."/>
            <person name="Daum C."/>
            <person name="Ezra D."/>
            <person name="Gonzalez J."/>
            <person name="Henrissat B."/>
            <person name="Kuo A."/>
            <person name="Liang C."/>
            <person name="Lipzen A."/>
            <person name="Lutzoni F."/>
            <person name="Magnuson J."/>
            <person name="Mondo S."/>
            <person name="Nolan M."/>
            <person name="Ohm R."/>
            <person name="Pangilinan J."/>
            <person name="Park H.-J."/>
            <person name="Ramirez L."/>
            <person name="Alfaro M."/>
            <person name="Sun H."/>
            <person name="Tritt A."/>
            <person name="Yoshinaga Y."/>
            <person name="Zwiers L.-H."/>
            <person name="Turgeon B."/>
            <person name="Goodwin S."/>
            <person name="Spatafora J."/>
            <person name="Crous P."/>
            <person name="Grigoriev I."/>
        </authorList>
    </citation>
    <scope>NUCLEOTIDE SEQUENCE</scope>
    <source>
        <strain evidence="2">ATCC 36951</strain>
    </source>
</reference>
<feature type="compositionally biased region" description="Low complexity" evidence="1">
    <location>
        <begin position="10"/>
        <end position="22"/>
    </location>
</feature>
<dbReference type="Proteomes" id="UP000799537">
    <property type="component" value="Unassembled WGS sequence"/>
</dbReference>
<gene>
    <name evidence="2" type="ORF">M409DRAFT_24528</name>
</gene>
<sequence length="257" mass="28462">MAASLSSQGTAPPNAPTATSPTDLPLAEQEQVAALMTLTKHLSPAATNEFRRQLREQDNTETRLFKLPAELRNGIFEMAFLDELLANEAKKVTATARYRTSDPTKAAQEPTAETYDQLKALICGPRAMNACRQMRRECRSLLELDKIVITRYTAPGKSHKVTSLVELLRVGGAFFYVSLHDSEEIAHEAAESWVFFPSRGDGAGMVLFPSTLGIKPRSISIDYHEAYHRFMDVPLVYRRHACTKAAKDDGPGPRAII</sequence>
<proteinExistence type="predicted"/>